<accession>A0A448J6I1</accession>
<gene>
    <name evidence="1" type="ORF">NCTC11951_00201</name>
</gene>
<protein>
    <submittedName>
        <fullName evidence="1">Uncharacterized protein</fullName>
    </submittedName>
</protein>
<dbReference type="EMBL" id="LR134359">
    <property type="protein sequence ID" value="VEG60333.1"/>
    <property type="molecule type" value="Genomic_DNA"/>
</dbReference>
<name>A0A448J6I1_CAMJU</name>
<sequence length="165" mass="19234">MKKFTEMSKDLIKHYGLDNVANETEINALAYALQDCCAMYNKKNELSFTDKQIDDFKSYIVEYHIKGDNEPNNEQSVEDIVYSLHYSMLLSSVPEEIVDDIDRDLFINKVEMGIDGRYQVSFLCDDAESFLKRIKEYVMLGNELNDYTKFCLENTDNFCGCEEVF</sequence>
<evidence type="ECO:0000313" key="2">
    <source>
        <dbReference type="Proteomes" id="UP000275504"/>
    </source>
</evidence>
<reference evidence="1 2" key="1">
    <citation type="submission" date="2018-12" db="EMBL/GenBank/DDBJ databases">
        <authorList>
            <consortium name="Pathogen Informatics"/>
        </authorList>
    </citation>
    <scope>NUCLEOTIDE SEQUENCE [LARGE SCALE GENOMIC DNA]</scope>
    <source>
        <strain evidence="1 2">NCTC11951</strain>
    </source>
</reference>
<proteinExistence type="predicted"/>
<evidence type="ECO:0000313" key="1">
    <source>
        <dbReference type="EMBL" id="VEG60333.1"/>
    </source>
</evidence>
<organism evidence="1 2">
    <name type="scientific">Campylobacter jejuni subsp. doylei</name>
    <dbReference type="NCBI Taxonomy" id="32021"/>
    <lineage>
        <taxon>Bacteria</taxon>
        <taxon>Pseudomonadati</taxon>
        <taxon>Campylobacterota</taxon>
        <taxon>Epsilonproteobacteria</taxon>
        <taxon>Campylobacterales</taxon>
        <taxon>Campylobacteraceae</taxon>
        <taxon>Campylobacter</taxon>
    </lineage>
</organism>
<dbReference type="AlphaFoldDB" id="A0A448J6I1"/>
<dbReference type="Proteomes" id="UP000275504">
    <property type="component" value="Chromosome"/>
</dbReference>